<dbReference type="Gene3D" id="1.10.287.70">
    <property type="match status" value="1"/>
</dbReference>
<dbReference type="Proteomes" id="UP001152747">
    <property type="component" value="Unassembled WGS sequence"/>
</dbReference>
<evidence type="ECO:0000256" key="6">
    <source>
        <dbReference type="ARBA" id="ARBA00023136"/>
    </source>
</evidence>
<evidence type="ECO:0000256" key="7">
    <source>
        <dbReference type="ARBA" id="ARBA00023303"/>
    </source>
</evidence>
<dbReference type="PANTHER" id="PTHR11003:SF90">
    <property type="entry name" value="POTASSIUM CHANNEL DOMAIN-CONTAINING PROTEIN"/>
    <property type="match status" value="1"/>
</dbReference>
<accession>A0A9P1IH05</accession>
<dbReference type="GO" id="GO:0030322">
    <property type="term" value="P:stabilization of membrane potential"/>
    <property type="evidence" value="ECO:0007669"/>
    <property type="project" value="TreeGrafter"/>
</dbReference>
<evidence type="ECO:0000256" key="4">
    <source>
        <dbReference type="ARBA" id="ARBA00022989"/>
    </source>
</evidence>
<keyword evidence="5 8" id="KW-0406">Ion transport</keyword>
<dbReference type="GO" id="GO:0022841">
    <property type="term" value="F:potassium ion leak channel activity"/>
    <property type="evidence" value="ECO:0007669"/>
    <property type="project" value="TreeGrafter"/>
</dbReference>
<evidence type="ECO:0000256" key="5">
    <source>
        <dbReference type="ARBA" id="ARBA00023065"/>
    </source>
</evidence>
<dbReference type="GO" id="GO:0015271">
    <property type="term" value="F:outward rectifier potassium channel activity"/>
    <property type="evidence" value="ECO:0007669"/>
    <property type="project" value="TreeGrafter"/>
</dbReference>
<feature type="domain" description="Potassium channel" evidence="10">
    <location>
        <begin position="269"/>
        <end position="340"/>
    </location>
</feature>
<dbReference type="EMBL" id="CANHGI010000003">
    <property type="protein sequence ID" value="CAI5444388.1"/>
    <property type="molecule type" value="Genomic_DNA"/>
</dbReference>
<keyword evidence="6 9" id="KW-0472">Membrane</keyword>
<dbReference type="Pfam" id="PF07885">
    <property type="entry name" value="Ion_trans_2"/>
    <property type="match status" value="2"/>
</dbReference>
<dbReference type="PRINTS" id="PR01333">
    <property type="entry name" value="2POREKCHANEL"/>
</dbReference>
<dbReference type="AlphaFoldDB" id="A0A9P1IH05"/>
<evidence type="ECO:0000256" key="2">
    <source>
        <dbReference type="ARBA" id="ARBA00022448"/>
    </source>
</evidence>
<comment type="subcellular location">
    <subcellularLocation>
        <location evidence="1">Membrane</location>
        <topology evidence="1">Multi-pass membrane protein</topology>
    </subcellularLocation>
</comment>
<keyword evidence="4 9" id="KW-1133">Transmembrane helix</keyword>
<evidence type="ECO:0000256" key="8">
    <source>
        <dbReference type="RuleBase" id="RU003857"/>
    </source>
</evidence>
<comment type="similarity">
    <text evidence="8">Belongs to the two pore domain potassium channel (TC 1.A.1.8) family.</text>
</comment>
<gene>
    <name evidence="11" type="ORF">CAMP_LOCUS7025</name>
</gene>
<dbReference type="InterPro" id="IPR003280">
    <property type="entry name" value="2pore_dom_K_chnl"/>
</dbReference>
<sequence length="436" mass="49451">MLIDGIVTGDYSPLAEADPWDLDQLLSGEQITVRPMPPWKKYARIILPHVGLILLSLFYVIGGAMVFYHMERAHEIHVRTHNIAKFHAYKQRMIGELAELKKSEAADPRGLEELALEHVHNLTRILFDAFDTHYIAAKHLGKDGHSVENNWTFITALFFTATLLTTIGYGNLVPVTWHGKMFCIAYALFGVPLILITVADIGKFLSENIIWLYTRYTKLREKIDKKHAKYQAISNKEEKGAERGAESGEQIMQGLDHYISIPISLIVSILLGYIAIGAILIGTWENWDFFRGFYFSFITMTTVGFGDIVPLQREYYIVDLCYIIIGLAITTMCIDLVGIQYIRKIHYFGRAIKDARFALVNVGGKMVHVPDLMRYASVLQQKYGQRKTHDTIIVKGAYAPKDLSRIRFIDFGALASMESLQSLFSIFTSKSQEALV</sequence>
<organism evidence="11 12">
    <name type="scientific">Caenorhabditis angaria</name>
    <dbReference type="NCBI Taxonomy" id="860376"/>
    <lineage>
        <taxon>Eukaryota</taxon>
        <taxon>Metazoa</taxon>
        <taxon>Ecdysozoa</taxon>
        <taxon>Nematoda</taxon>
        <taxon>Chromadorea</taxon>
        <taxon>Rhabditida</taxon>
        <taxon>Rhabditina</taxon>
        <taxon>Rhabditomorpha</taxon>
        <taxon>Rhabditoidea</taxon>
        <taxon>Rhabditidae</taxon>
        <taxon>Peloderinae</taxon>
        <taxon>Caenorhabditis</taxon>
    </lineage>
</organism>
<evidence type="ECO:0000259" key="10">
    <source>
        <dbReference type="Pfam" id="PF07885"/>
    </source>
</evidence>
<evidence type="ECO:0000313" key="11">
    <source>
        <dbReference type="EMBL" id="CAI5444388.1"/>
    </source>
</evidence>
<feature type="transmembrane region" description="Helical" evidence="9">
    <location>
        <begin position="259"/>
        <end position="281"/>
    </location>
</feature>
<feature type="transmembrane region" description="Helical" evidence="9">
    <location>
        <begin position="45"/>
        <end position="68"/>
    </location>
</feature>
<dbReference type="SUPFAM" id="SSF81324">
    <property type="entry name" value="Voltage-gated potassium channels"/>
    <property type="match status" value="2"/>
</dbReference>
<keyword evidence="3 8" id="KW-0812">Transmembrane</keyword>
<evidence type="ECO:0000256" key="3">
    <source>
        <dbReference type="ARBA" id="ARBA00022692"/>
    </source>
</evidence>
<reference evidence="11" key="1">
    <citation type="submission" date="2022-11" db="EMBL/GenBank/DDBJ databases">
        <authorList>
            <person name="Kikuchi T."/>
        </authorList>
    </citation>
    <scope>NUCLEOTIDE SEQUENCE</scope>
    <source>
        <strain evidence="11">PS1010</strain>
    </source>
</reference>
<keyword evidence="2 8" id="KW-0813">Transport</keyword>
<evidence type="ECO:0000313" key="12">
    <source>
        <dbReference type="Proteomes" id="UP001152747"/>
    </source>
</evidence>
<dbReference type="OrthoDB" id="297496at2759"/>
<feature type="transmembrane region" description="Helical" evidence="9">
    <location>
        <begin position="184"/>
        <end position="205"/>
    </location>
</feature>
<evidence type="ECO:0000256" key="1">
    <source>
        <dbReference type="ARBA" id="ARBA00004141"/>
    </source>
</evidence>
<evidence type="ECO:0000256" key="9">
    <source>
        <dbReference type="SAM" id="Phobius"/>
    </source>
</evidence>
<dbReference type="PANTHER" id="PTHR11003">
    <property type="entry name" value="POTASSIUM CHANNEL, SUBFAMILY K"/>
    <property type="match status" value="1"/>
</dbReference>
<feature type="domain" description="Potassium channel" evidence="10">
    <location>
        <begin position="148"/>
        <end position="206"/>
    </location>
</feature>
<protein>
    <recommendedName>
        <fullName evidence="10">Potassium channel domain-containing protein</fullName>
    </recommendedName>
</protein>
<comment type="caution">
    <text evidence="11">The sequence shown here is derived from an EMBL/GenBank/DDBJ whole genome shotgun (WGS) entry which is preliminary data.</text>
</comment>
<name>A0A9P1IH05_9PELO</name>
<keyword evidence="12" id="KW-1185">Reference proteome</keyword>
<feature type="transmembrane region" description="Helical" evidence="9">
    <location>
        <begin position="293"/>
        <end position="311"/>
    </location>
</feature>
<dbReference type="GO" id="GO:0005886">
    <property type="term" value="C:plasma membrane"/>
    <property type="evidence" value="ECO:0007669"/>
    <property type="project" value="TreeGrafter"/>
</dbReference>
<keyword evidence="7 8" id="KW-0407">Ion channel</keyword>
<dbReference type="InterPro" id="IPR013099">
    <property type="entry name" value="K_chnl_dom"/>
</dbReference>
<feature type="transmembrane region" description="Helical" evidence="9">
    <location>
        <begin position="317"/>
        <end position="342"/>
    </location>
</feature>
<feature type="transmembrane region" description="Helical" evidence="9">
    <location>
        <begin position="151"/>
        <end position="172"/>
    </location>
</feature>
<proteinExistence type="inferred from homology"/>